<feature type="non-terminal residue" evidence="1">
    <location>
        <position position="113"/>
    </location>
</feature>
<gene>
    <name evidence="1" type="primary">64</name>
    <name evidence="1" type="ORF">CM83_8996</name>
</gene>
<name>A0A0A9ZCP3_LYGHE</name>
<sequence length="113" mass="12529">MGGITMSTAVGRAVTMQEYLQEFGSDGSTVVLSPNTINRLGLNNYAVEIIRTDNYTYHAWKPVVGQVLHVKFLRGPAFTFRPVEEEFEEIELSEGPYVVTVKMGSDLISGDIK</sequence>
<dbReference type="EMBL" id="GBHO01001385">
    <property type="protein sequence ID" value="JAG42219.1"/>
    <property type="molecule type" value="Transcribed_RNA"/>
</dbReference>
<organism evidence="1">
    <name type="scientific">Lygus hesperus</name>
    <name type="common">Western plant bug</name>
    <dbReference type="NCBI Taxonomy" id="30085"/>
    <lineage>
        <taxon>Eukaryota</taxon>
        <taxon>Metazoa</taxon>
        <taxon>Ecdysozoa</taxon>
        <taxon>Arthropoda</taxon>
        <taxon>Hexapoda</taxon>
        <taxon>Insecta</taxon>
        <taxon>Pterygota</taxon>
        <taxon>Neoptera</taxon>
        <taxon>Paraneoptera</taxon>
        <taxon>Hemiptera</taxon>
        <taxon>Heteroptera</taxon>
        <taxon>Panheteroptera</taxon>
        <taxon>Cimicomorpha</taxon>
        <taxon>Miridae</taxon>
        <taxon>Mirini</taxon>
        <taxon>Lygus</taxon>
    </lineage>
</organism>
<protein>
    <submittedName>
        <fullName evidence="1">Putative large tegument protein</fullName>
    </submittedName>
</protein>
<proteinExistence type="predicted"/>
<reference evidence="1" key="1">
    <citation type="journal article" date="2014" name="PLoS ONE">
        <title>Transcriptome-Based Identification of ABC Transporters in the Western Tarnished Plant Bug Lygus hesperus.</title>
        <authorList>
            <person name="Hull J.J."/>
            <person name="Chaney K."/>
            <person name="Geib S.M."/>
            <person name="Fabrick J.A."/>
            <person name="Brent C.S."/>
            <person name="Walsh D."/>
            <person name="Lavine L.C."/>
        </authorList>
    </citation>
    <scope>NUCLEOTIDE SEQUENCE</scope>
</reference>
<reference evidence="1" key="2">
    <citation type="submission" date="2014-07" db="EMBL/GenBank/DDBJ databases">
        <authorList>
            <person name="Hull J."/>
        </authorList>
    </citation>
    <scope>NUCLEOTIDE SEQUENCE</scope>
</reference>
<dbReference type="AlphaFoldDB" id="A0A0A9ZCP3"/>
<accession>A0A0A9ZCP3</accession>
<evidence type="ECO:0000313" key="1">
    <source>
        <dbReference type="EMBL" id="JAG42219.1"/>
    </source>
</evidence>